<organism evidence="2 3">
    <name type="scientific">Hydrocarboniphaga daqingensis</name>
    <dbReference type="NCBI Taxonomy" id="490188"/>
    <lineage>
        <taxon>Bacteria</taxon>
        <taxon>Pseudomonadati</taxon>
        <taxon>Pseudomonadota</taxon>
        <taxon>Gammaproteobacteria</taxon>
        <taxon>Nevskiales</taxon>
        <taxon>Nevskiaceae</taxon>
        <taxon>Hydrocarboniphaga</taxon>
    </lineage>
</organism>
<reference evidence="2 3" key="1">
    <citation type="submission" date="2016-11" db="EMBL/GenBank/DDBJ databases">
        <authorList>
            <person name="Jaros S."/>
            <person name="Januszkiewicz K."/>
            <person name="Wedrychowicz H."/>
        </authorList>
    </citation>
    <scope>NUCLEOTIDE SEQUENCE [LARGE SCALE GENOMIC DNA]</scope>
    <source>
        <strain evidence="2 3">CGMCC 1.7049</strain>
    </source>
</reference>
<evidence type="ECO:0000313" key="3">
    <source>
        <dbReference type="Proteomes" id="UP000199758"/>
    </source>
</evidence>
<evidence type="ECO:0000313" key="2">
    <source>
        <dbReference type="EMBL" id="SHH27231.1"/>
    </source>
</evidence>
<evidence type="ECO:0000256" key="1">
    <source>
        <dbReference type="SAM" id="SignalP"/>
    </source>
</evidence>
<feature type="chain" id="PRO_5013087433" evidence="1">
    <location>
        <begin position="27"/>
        <end position="104"/>
    </location>
</feature>
<feature type="signal peptide" evidence="1">
    <location>
        <begin position="1"/>
        <end position="26"/>
    </location>
</feature>
<gene>
    <name evidence="2" type="ORF">SAMN04488068_3081</name>
</gene>
<sequence>MMSMIRSGSVVIIVAASALGAAPLHAADAPAPATAHAGTQIIGEQEAPVGLVLMPWQADQPATLNARPTHRQESLEPLDTEAFRQRVITDEAIAAYRRAGLRRD</sequence>
<dbReference type="OrthoDB" id="5741548at2"/>
<keyword evidence="1" id="KW-0732">Signal</keyword>
<dbReference type="RefSeq" id="WP_072898957.1">
    <property type="nucleotide sequence ID" value="NZ_FQWZ01000008.1"/>
</dbReference>
<name>A0A1M5RLX6_9GAMM</name>
<protein>
    <submittedName>
        <fullName evidence="2">Uncharacterized protein</fullName>
    </submittedName>
</protein>
<dbReference type="Proteomes" id="UP000199758">
    <property type="component" value="Unassembled WGS sequence"/>
</dbReference>
<keyword evidence="3" id="KW-1185">Reference proteome</keyword>
<dbReference type="STRING" id="490188.SAMN04488068_3081"/>
<proteinExistence type="predicted"/>
<accession>A0A1M5RLX6</accession>
<dbReference type="EMBL" id="FQWZ01000008">
    <property type="protein sequence ID" value="SHH27231.1"/>
    <property type="molecule type" value="Genomic_DNA"/>
</dbReference>
<dbReference type="AlphaFoldDB" id="A0A1M5RLX6"/>